<accession>A0ABM3R4P0</accession>
<dbReference type="Gene3D" id="1.25.40.1010">
    <property type="match status" value="1"/>
</dbReference>
<sequence>MSKLLLSQKKKMRQKQRKAEARAKKEEESKNEETKTSNASKFGKEQVKAVDPDPNGEKLLQKGRSAEAQVGFERLLGGLHAYQECNR</sequence>
<protein>
    <submittedName>
        <fullName evidence="3">N-terminal acetyltransferase A complex auxiliary subunit NAA15 isoform X2</fullName>
    </submittedName>
</protein>
<feature type="compositionally biased region" description="Basic and acidic residues" evidence="1">
    <location>
        <begin position="17"/>
        <end position="35"/>
    </location>
</feature>
<dbReference type="GeneID" id="110793835"/>
<proteinExistence type="predicted"/>
<dbReference type="InterPro" id="IPR021183">
    <property type="entry name" value="NatA_aux_su"/>
</dbReference>
<dbReference type="RefSeq" id="XP_056690584.1">
    <property type="nucleotide sequence ID" value="XM_056834606.1"/>
</dbReference>
<organism evidence="2 3">
    <name type="scientific">Spinacia oleracea</name>
    <name type="common">Spinach</name>
    <dbReference type="NCBI Taxonomy" id="3562"/>
    <lineage>
        <taxon>Eukaryota</taxon>
        <taxon>Viridiplantae</taxon>
        <taxon>Streptophyta</taxon>
        <taxon>Embryophyta</taxon>
        <taxon>Tracheophyta</taxon>
        <taxon>Spermatophyta</taxon>
        <taxon>Magnoliopsida</taxon>
        <taxon>eudicotyledons</taxon>
        <taxon>Gunneridae</taxon>
        <taxon>Pentapetalae</taxon>
        <taxon>Caryophyllales</taxon>
        <taxon>Chenopodiaceae</taxon>
        <taxon>Chenopodioideae</taxon>
        <taxon>Anserineae</taxon>
        <taxon>Spinacia</taxon>
    </lineage>
</organism>
<feature type="region of interest" description="Disordered" evidence="1">
    <location>
        <begin position="1"/>
        <end position="59"/>
    </location>
</feature>
<reference evidence="2" key="1">
    <citation type="journal article" date="2021" name="Nat. Commun.">
        <title>Genomic analyses provide insights into spinach domestication and the genetic basis of agronomic traits.</title>
        <authorList>
            <person name="Cai X."/>
            <person name="Sun X."/>
            <person name="Xu C."/>
            <person name="Sun H."/>
            <person name="Wang X."/>
            <person name="Ge C."/>
            <person name="Zhang Z."/>
            <person name="Wang Q."/>
            <person name="Fei Z."/>
            <person name="Jiao C."/>
            <person name="Wang Q."/>
        </authorList>
    </citation>
    <scope>NUCLEOTIDE SEQUENCE [LARGE SCALE GENOMIC DNA]</scope>
    <source>
        <strain evidence="2">cv. Varoflay</strain>
    </source>
</reference>
<reference evidence="3" key="2">
    <citation type="submission" date="2025-08" db="UniProtKB">
        <authorList>
            <consortium name="RefSeq"/>
        </authorList>
    </citation>
    <scope>IDENTIFICATION</scope>
    <source>
        <tissue evidence="3">Leaf</tissue>
    </source>
</reference>
<feature type="compositionally biased region" description="Basic and acidic residues" evidence="1">
    <location>
        <begin position="42"/>
        <end position="59"/>
    </location>
</feature>
<evidence type="ECO:0000313" key="3">
    <source>
        <dbReference type="RefSeq" id="XP_056690584.1"/>
    </source>
</evidence>
<evidence type="ECO:0000256" key="1">
    <source>
        <dbReference type="SAM" id="MobiDB-lite"/>
    </source>
</evidence>
<dbReference type="Proteomes" id="UP000813463">
    <property type="component" value="Chromosome 1"/>
</dbReference>
<dbReference type="Pfam" id="PF12569">
    <property type="entry name" value="NatA_aux_su"/>
    <property type="match status" value="1"/>
</dbReference>
<keyword evidence="2" id="KW-1185">Reference proteome</keyword>
<evidence type="ECO:0000313" key="2">
    <source>
        <dbReference type="Proteomes" id="UP000813463"/>
    </source>
</evidence>
<gene>
    <name evidence="3" type="primary">LOC110793835</name>
</gene>
<name>A0ABM3R4P0_SPIOL</name>